<feature type="binding site" evidence="11">
    <location>
        <position position="196"/>
    </location>
    <ligand>
        <name>FAD</name>
        <dbReference type="ChEBI" id="CHEBI:57692"/>
    </ligand>
</feature>
<dbReference type="GeneID" id="11532865"/>
<evidence type="ECO:0000256" key="7">
    <source>
        <dbReference type="ARBA" id="ARBA00022989"/>
    </source>
</evidence>
<comment type="subcellular location">
    <subcellularLocation>
        <location evidence="2">Membrane</location>
    </subcellularLocation>
</comment>
<comment type="catalytic activity">
    <reaction evidence="12">
        <text>2 Fe(III)-[cytochrome b5] + NADH = 2 Fe(II)-[cytochrome b5] + NAD(+) + H(+)</text>
        <dbReference type="Rhea" id="RHEA:46680"/>
        <dbReference type="Rhea" id="RHEA-COMP:10438"/>
        <dbReference type="Rhea" id="RHEA-COMP:10439"/>
        <dbReference type="ChEBI" id="CHEBI:15378"/>
        <dbReference type="ChEBI" id="CHEBI:29033"/>
        <dbReference type="ChEBI" id="CHEBI:29034"/>
        <dbReference type="ChEBI" id="CHEBI:57540"/>
        <dbReference type="ChEBI" id="CHEBI:57945"/>
        <dbReference type="EC" id="1.6.2.2"/>
    </reaction>
</comment>
<dbReference type="eggNOG" id="KOG0534">
    <property type="taxonomic scope" value="Eukaryota"/>
</dbReference>
<dbReference type="STRING" id="1071381.G8BX94"/>
<dbReference type="InterPro" id="IPR001834">
    <property type="entry name" value="CBR-like"/>
</dbReference>
<evidence type="ECO:0000256" key="5">
    <source>
        <dbReference type="ARBA" id="ARBA00022692"/>
    </source>
</evidence>
<dbReference type="Gene3D" id="3.40.50.80">
    <property type="entry name" value="Nucleotide-binding domain of ferredoxin-NADP reductase (FNR) module"/>
    <property type="match status" value="1"/>
</dbReference>
<evidence type="ECO:0000256" key="3">
    <source>
        <dbReference type="ARBA" id="ARBA00006105"/>
    </source>
</evidence>
<dbReference type="InterPro" id="IPR039261">
    <property type="entry name" value="FNR_nucleotide-bd"/>
</dbReference>
<evidence type="ECO:0000313" key="16">
    <source>
        <dbReference type="Proteomes" id="UP000005666"/>
    </source>
</evidence>
<sequence length="318" mass="35777">MSQLTEEEKQQLEGFSILDNPIHGILIPSTLVVVGCSVLIYLSGEKRLFYAIAVLFVFLGFRAFLAYGRRKSIWPNKWSKLELEEQTLISKNSAIYRFKMKTSFETLDFAPGQNLAVRTTIDGEEVIRYYTPISSNIETGHFDLIVKSYPDGKLSKHFAGMKPDQQLEFQGPVGKLNYAVNSSKEIAFIAGGSGITAVLQLLNAVIIVPEDVTKIKVLYANDTENDILLRDELDDIAEKYPNFEINYVLRYPTEDWDGETGLVTKELMQKYLPKASSDNRLFICGPKAMNESVLSIAEELGWPKGSLDSKGDDQVFVY</sequence>
<evidence type="ECO:0000256" key="13">
    <source>
        <dbReference type="SAM" id="Phobius"/>
    </source>
</evidence>
<keyword evidence="16" id="KW-1185">Reference proteome</keyword>
<keyword evidence="10 13" id="KW-0472">Membrane</keyword>
<dbReference type="FunFam" id="3.40.50.80:FF:000009">
    <property type="entry name" value="NADH-cytochrome b5 reductase"/>
    <property type="match status" value="1"/>
</dbReference>
<dbReference type="PANTHER" id="PTHR19370">
    <property type="entry name" value="NADH-CYTOCHROME B5 REDUCTASE"/>
    <property type="match status" value="1"/>
</dbReference>
<dbReference type="SUPFAM" id="SSF63380">
    <property type="entry name" value="Riboflavin synthase domain-like"/>
    <property type="match status" value="1"/>
</dbReference>
<reference evidence="15 16" key="1">
    <citation type="journal article" date="2011" name="Proc. Natl. Acad. Sci. U.S.A.">
        <title>Evolutionary erosion of yeast sex chromosomes by mating-type switching accidents.</title>
        <authorList>
            <person name="Gordon J.L."/>
            <person name="Armisen D."/>
            <person name="Proux-Wera E."/>
            <person name="Oheigeartaigh S.S."/>
            <person name="Byrne K.P."/>
            <person name="Wolfe K.H."/>
        </authorList>
    </citation>
    <scope>NUCLEOTIDE SEQUENCE [LARGE SCALE GENOMIC DNA]</scope>
    <source>
        <strain evidence="16">ATCC 24235 / CBS 4417 / NBRC 1672 / NRRL Y-8282 / UCD 70-5</strain>
    </source>
</reference>
<dbReference type="OrthoDB" id="432685at2759"/>
<dbReference type="InterPro" id="IPR008333">
    <property type="entry name" value="Cbr1-like_FAD-bd_dom"/>
</dbReference>
<feature type="binding site" evidence="11">
    <location>
        <position position="128"/>
    </location>
    <ligand>
        <name>FAD</name>
        <dbReference type="ChEBI" id="CHEBI:57692"/>
    </ligand>
</feature>
<dbReference type="PROSITE" id="PS51384">
    <property type="entry name" value="FAD_FR"/>
    <property type="match status" value="1"/>
</dbReference>
<gene>
    <name evidence="15" type="primary">TPHA0I00150</name>
    <name evidence="15" type="ordered locus">TPHA_0I00150</name>
</gene>
<dbReference type="EMBL" id="HE612864">
    <property type="protein sequence ID" value="CCE64522.1"/>
    <property type="molecule type" value="Genomic_DNA"/>
</dbReference>
<dbReference type="InterPro" id="IPR017927">
    <property type="entry name" value="FAD-bd_FR_type"/>
</dbReference>
<evidence type="ECO:0000256" key="9">
    <source>
        <dbReference type="ARBA" id="ARBA00023027"/>
    </source>
</evidence>
<dbReference type="PRINTS" id="PR00406">
    <property type="entry name" value="CYTB5RDTASE"/>
</dbReference>
<name>G8BX94_TETPH</name>
<organism evidence="15 16">
    <name type="scientific">Tetrapisispora phaffii (strain ATCC 24235 / CBS 4417 / NBRC 1672 / NRRL Y-8282 / UCD 70-5)</name>
    <name type="common">Yeast</name>
    <name type="synonym">Fabospora phaffii</name>
    <dbReference type="NCBI Taxonomy" id="1071381"/>
    <lineage>
        <taxon>Eukaryota</taxon>
        <taxon>Fungi</taxon>
        <taxon>Dikarya</taxon>
        <taxon>Ascomycota</taxon>
        <taxon>Saccharomycotina</taxon>
        <taxon>Saccharomycetes</taxon>
        <taxon>Saccharomycetales</taxon>
        <taxon>Saccharomycetaceae</taxon>
        <taxon>Tetrapisispora</taxon>
    </lineage>
</organism>
<feature type="domain" description="FAD-binding FR-type" evidence="14">
    <location>
        <begin position="76"/>
        <end position="179"/>
    </location>
</feature>
<evidence type="ECO:0000313" key="15">
    <source>
        <dbReference type="EMBL" id="CCE64522.1"/>
    </source>
</evidence>
<dbReference type="HOGENOM" id="CLU_003827_9_0_1"/>
<dbReference type="InterPro" id="IPR001709">
    <property type="entry name" value="Flavoprot_Pyr_Nucl_cyt_Rdtase"/>
</dbReference>
<feature type="binding site" evidence="11">
    <location>
        <position position="147"/>
    </location>
    <ligand>
        <name>FAD</name>
        <dbReference type="ChEBI" id="CHEBI:57692"/>
    </ligand>
</feature>
<dbReference type="OMA" id="CLDPENW"/>
<feature type="binding site" evidence="11">
    <location>
        <position position="155"/>
    </location>
    <ligand>
        <name>FAD</name>
        <dbReference type="ChEBI" id="CHEBI:57692"/>
    </ligand>
</feature>
<dbReference type="InterPro" id="IPR017938">
    <property type="entry name" value="Riboflavin_synthase-like_b-brl"/>
</dbReference>
<evidence type="ECO:0000256" key="11">
    <source>
        <dbReference type="PIRSR" id="PIRSR601834-1"/>
    </source>
</evidence>
<dbReference type="CDD" id="cd06183">
    <property type="entry name" value="cyt_b5_reduct_like"/>
    <property type="match status" value="1"/>
</dbReference>
<evidence type="ECO:0000256" key="1">
    <source>
        <dbReference type="ARBA" id="ARBA00001974"/>
    </source>
</evidence>
<accession>G8BX94</accession>
<feature type="binding site" evidence="11">
    <location>
        <position position="145"/>
    </location>
    <ligand>
        <name>FAD</name>
        <dbReference type="ChEBI" id="CHEBI:57692"/>
    </ligand>
</feature>
<dbReference type="EC" id="1.6.2.2" evidence="12"/>
<dbReference type="InterPro" id="IPR001433">
    <property type="entry name" value="OxRdtase_FAD/NAD-bd"/>
</dbReference>
<dbReference type="PRINTS" id="PR00371">
    <property type="entry name" value="FPNCR"/>
</dbReference>
<feature type="binding site" evidence="11">
    <location>
        <position position="153"/>
    </location>
    <ligand>
        <name>FAD</name>
        <dbReference type="ChEBI" id="CHEBI:57692"/>
    </ligand>
</feature>
<feature type="transmembrane region" description="Helical" evidence="13">
    <location>
        <begin position="21"/>
        <end position="42"/>
    </location>
</feature>
<dbReference type="FunFam" id="2.40.30.10:FF:000069">
    <property type="entry name" value="NADH-cytochrome b5 reductase"/>
    <property type="match status" value="1"/>
</dbReference>
<dbReference type="GO" id="GO:0006696">
    <property type="term" value="P:ergosterol biosynthetic process"/>
    <property type="evidence" value="ECO:0007669"/>
    <property type="project" value="TreeGrafter"/>
</dbReference>
<evidence type="ECO:0000256" key="12">
    <source>
        <dbReference type="RuleBase" id="RU361226"/>
    </source>
</evidence>
<dbReference type="PANTHER" id="PTHR19370:SF143">
    <property type="entry name" value="PLASMA MEMBRANE-ASSOCIATED COENZYME Q6 REDUCTASE PGA3"/>
    <property type="match status" value="1"/>
</dbReference>
<comment type="cofactor">
    <cofactor evidence="1 11 12">
        <name>FAD</name>
        <dbReference type="ChEBI" id="CHEBI:57692"/>
    </cofactor>
</comment>
<keyword evidence="9 12" id="KW-0520">NAD</keyword>
<keyword evidence="5 13" id="KW-0812">Transmembrane</keyword>
<dbReference type="GO" id="GO:0016020">
    <property type="term" value="C:membrane"/>
    <property type="evidence" value="ECO:0007669"/>
    <property type="project" value="UniProtKB-SubCell"/>
</dbReference>
<evidence type="ECO:0000256" key="4">
    <source>
        <dbReference type="ARBA" id="ARBA00022630"/>
    </source>
</evidence>
<evidence type="ECO:0000256" key="8">
    <source>
        <dbReference type="ARBA" id="ARBA00023002"/>
    </source>
</evidence>
<dbReference type="SUPFAM" id="SSF52343">
    <property type="entry name" value="Ferredoxin reductase-like, C-terminal NADP-linked domain"/>
    <property type="match status" value="1"/>
</dbReference>
<proteinExistence type="inferred from homology"/>
<evidence type="ECO:0000256" key="2">
    <source>
        <dbReference type="ARBA" id="ARBA00004370"/>
    </source>
</evidence>
<keyword evidence="4 11" id="KW-0285">Flavoprotein</keyword>
<feature type="binding site" evidence="11">
    <location>
        <position position="130"/>
    </location>
    <ligand>
        <name>FAD</name>
        <dbReference type="ChEBI" id="CHEBI:57692"/>
    </ligand>
</feature>
<dbReference type="Gene3D" id="2.40.30.10">
    <property type="entry name" value="Translation factors"/>
    <property type="match status" value="1"/>
</dbReference>
<evidence type="ECO:0000256" key="10">
    <source>
        <dbReference type="ARBA" id="ARBA00023136"/>
    </source>
</evidence>
<keyword evidence="6 11" id="KW-0274">FAD</keyword>
<keyword evidence="7 13" id="KW-1133">Transmembrane helix</keyword>
<dbReference type="AlphaFoldDB" id="G8BX94"/>
<dbReference type="Pfam" id="PF00175">
    <property type="entry name" value="NAD_binding_1"/>
    <property type="match status" value="1"/>
</dbReference>
<protein>
    <recommendedName>
        <fullName evidence="12">NADH-cytochrome b5 reductase</fullName>
        <ecNumber evidence="12">1.6.2.2</ecNumber>
    </recommendedName>
</protein>
<evidence type="ECO:0000259" key="14">
    <source>
        <dbReference type="PROSITE" id="PS51384"/>
    </source>
</evidence>
<keyword evidence="8 12" id="KW-0560">Oxidoreductase</keyword>
<evidence type="ECO:0000256" key="6">
    <source>
        <dbReference type="ARBA" id="ARBA00022827"/>
    </source>
</evidence>
<dbReference type="RefSeq" id="XP_003686956.1">
    <property type="nucleotide sequence ID" value="XM_003686908.1"/>
</dbReference>
<dbReference type="Proteomes" id="UP000005666">
    <property type="component" value="Chromosome 9"/>
</dbReference>
<comment type="similarity">
    <text evidence="3 12">Belongs to the flavoprotein pyridine nucleotide cytochrome reductase family.</text>
</comment>
<dbReference type="Pfam" id="PF00970">
    <property type="entry name" value="FAD_binding_6"/>
    <property type="match status" value="1"/>
</dbReference>
<feature type="transmembrane region" description="Helical" evidence="13">
    <location>
        <begin position="48"/>
        <end position="67"/>
    </location>
</feature>
<dbReference type="KEGG" id="tpf:TPHA_0I00150"/>
<dbReference type="GO" id="GO:0090524">
    <property type="term" value="F:cytochrome-b5 reductase activity, acting on NADH"/>
    <property type="evidence" value="ECO:0007669"/>
    <property type="project" value="UniProtKB-EC"/>
</dbReference>